<comment type="catalytic activity">
    <reaction evidence="10 17">
        <text>D-sedoheptulose 7-phosphate + D-glyceraldehyde 3-phosphate = aldehydo-D-ribose 5-phosphate + D-xylulose 5-phosphate</text>
        <dbReference type="Rhea" id="RHEA:10508"/>
        <dbReference type="ChEBI" id="CHEBI:57483"/>
        <dbReference type="ChEBI" id="CHEBI:57737"/>
        <dbReference type="ChEBI" id="CHEBI:58273"/>
        <dbReference type="ChEBI" id="CHEBI:59776"/>
        <dbReference type="EC" id="2.2.1.1"/>
    </reaction>
</comment>
<dbReference type="InterPro" id="IPR020826">
    <property type="entry name" value="Transketolase_BS"/>
</dbReference>
<keyword evidence="7 15" id="KW-0479">Metal-binding</keyword>
<dbReference type="InterPro" id="IPR009014">
    <property type="entry name" value="Transketo_C/PFOR_II"/>
</dbReference>
<evidence type="ECO:0000256" key="10">
    <source>
        <dbReference type="ARBA" id="ARBA00049473"/>
    </source>
</evidence>
<dbReference type="SMART" id="SM00861">
    <property type="entry name" value="Transket_pyr"/>
    <property type="match status" value="1"/>
</dbReference>
<organism evidence="19">
    <name type="scientific">uncultured Desulfobacterium sp</name>
    <dbReference type="NCBI Taxonomy" id="201089"/>
    <lineage>
        <taxon>Bacteria</taxon>
        <taxon>Pseudomonadati</taxon>
        <taxon>Thermodesulfobacteriota</taxon>
        <taxon>Desulfobacteria</taxon>
        <taxon>Desulfobacterales</taxon>
        <taxon>Desulfobacteriaceae</taxon>
        <taxon>Desulfobacterium</taxon>
        <taxon>environmental samples</taxon>
    </lineage>
</organism>
<name>A0A445N2N5_9BACT</name>
<feature type="binding site" evidence="14">
    <location>
        <position position="187"/>
    </location>
    <ligand>
        <name>thiamine diphosphate</name>
        <dbReference type="ChEBI" id="CHEBI:58937"/>
    </ligand>
</feature>
<evidence type="ECO:0000256" key="15">
    <source>
        <dbReference type="PIRSR" id="PIRSR605478-4"/>
    </source>
</evidence>
<evidence type="ECO:0000256" key="12">
    <source>
        <dbReference type="PIRSR" id="PIRSR605478-1"/>
    </source>
</evidence>
<evidence type="ECO:0000256" key="9">
    <source>
        <dbReference type="ARBA" id="ARBA00023052"/>
    </source>
</evidence>
<feature type="binding site" evidence="13">
    <location>
        <position position="462"/>
    </location>
    <ligand>
        <name>substrate</name>
    </ligand>
</feature>
<evidence type="ECO:0000313" key="19">
    <source>
        <dbReference type="EMBL" id="SPD75958.1"/>
    </source>
</evidence>
<evidence type="ECO:0000256" key="3">
    <source>
        <dbReference type="ARBA" id="ARBA00007131"/>
    </source>
</evidence>
<dbReference type="GO" id="GO:0046872">
    <property type="term" value="F:metal ion binding"/>
    <property type="evidence" value="ECO:0007669"/>
    <property type="project" value="UniProtKB-KW"/>
</dbReference>
<dbReference type="InterPro" id="IPR005475">
    <property type="entry name" value="Transketolase-like_Pyr-bd"/>
</dbReference>
<feature type="binding site" evidence="13">
    <location>
        <position position="385"/>
    </location>
    <ligand>
        <name>substrate</name>
    </ligand>
</feature>
<feature type="site" description="Important for catalytic activity" evidence="16">
    <location>
        <position position="263"/>
    </location>
</feature>
<feature type="binding site" evidence="13">
    <location>
        <position position="28"/>
    </location>
    <ligand>
        <name>substrate</name>
    </ligand>
</feature>
<dbReference type="InterPro" id="IPR049557">
    <property type="entry name" value="Transketolase_CS"/>
</dbReference>
<feature type="domain" description="Transketolase-like pyrimidine-binding" evidence="18">
    <location>
        <begin position="355"/>
        <end position="526"/>
    </location>
</feature>
<dbReference type="AlphaFoldDB" id="A0A445N2N5"/>
<keyword evidence="8 15" id="KW-0460">Magnesium</keyword>
<dbReference type="SUPFAM" id="SSF52518">
    <property type="entry name" value="Thiamin diphosphate-binding fold (THDP-binding)"/>
    <property type="match status" value="2"/>
</dbReference>
<evidence type="ECO:0000256" key="16">
    <source>
        <dbReference type="PIRSR" id="PIRSR605478-5"/>
    </source>
</evidence>
<dbReference type="GO" id="GO:0005829">
    <property type="term" value="C:cytosol"/>
    <property type="evidence" value="ECO:0007669"/>
    <property type="project" value="TreeGrafter"/>
</dbReference>
<gene>
    <name evidence="19" type="primary">tktB</name>
    <name evidence="19" type="ORF">PITCH_A780088</name>
</gene>
<keyword evidence="17" id="KW-0106">Calcium</keyword>
<evidence type="ECO:0000256" key="2">
    <source>
        <dbReference type="ARBA" id="ARBA00001941"/>
    </source>
</evidence>
<feature type="binding site" evidence="15">
    <location>
        <position position="189"/>
    </location>
    <ligand>
        <name>Mg(2+)</name>
        <dbReference type="ChEBI" id="CHEBI:18420"/>
    </ligand>
</feature>
<dbReference type="GO" id="GO:0004802">
    <property type="term" value="F:transketolase activity"/>
    <property type="evidence" value="ECO:0007669"/>
    <property type="project" value="UniProtKB-UniRule"/>
</dbReference>
<feature type="binding site" evidence="13">
    <location>
        <position position="470"/>
    </location>
    <ligand>
        <name>substrate</name>
    </ligand>
</feature>
<comment type="cofactor">
    <cofactor evidence="14">
        <name>thiamine diphosphate</name>
        <dbReference type="ChEBI" id="CHEBI:58937"/>
    </cofactor>
    <text evidence="14">Binds 1 thiamine pyrophosphate per subunit. During the reaction, the substrate forms a covalent intermediate with the cofactor.</text>
</comment>
<evidence type="ECO:0000259" key="18">
    <source>
        <dbReference type="SMART" id="SM00861"/>
    </source>
</evidence>
<feature type="site" description="Important for catalytic activity" evidence="16">
    <location>
        <position position="28"/>
    </location>
</feature>
<protein>
    <recommendedName>
        <fullName evidence="5 11">Transketolase</fullName>
        <ecNumber evidence="5 11">2.2.1.1</ecNumber>
    </recommendedName>
</protein>
<comment type="cofactor">
    <cofactor evidence="1">
        <name>Ca(2+)</name>
        <dbReference type="ChEBI" id="CHEBI:29108"/>
    </cofactor>
</comment>
<evidence type="ECO:0000256" key="4">
    <source>
        <dbReference type="ARBA" id="ARBA00011738"/>
    </source>
</evidence>
<accession>A0A445N2N5</accession>
<comment type="cofactor">
    <cofactor evidence="2">
        <name>Co(2+)</name>
        <dbReference type="ChEBI" id="CHEBI:48828"/>
    </cofactor>
</comment>
<feature type="binding site" evidence="14">
    <location>
        <position position="438"/>
    </location>
    <ligand>
        <name>thiamine diphosphate</name>
        <dbReference type="ChEBI" id="CHEBI:58937"/>
    </ligand>
</feature>
<evidence type="ECO:0000256" key="5">
    <source>
        <dbReference type="ARBA" id="ARBA00013152"/>
    </source>
</evidence>
<evidence type="ECO:0000256" key="11">
    <source>
        <dbReference type="NCBIfam" id="TIGR00232"/>
    </source>
</evidence>
<dbReference type="FunFam" id="3.40.50.970:FF:000004">
    <property type="entry name" value="Transketolase"/>
    <property type="match status" value="1"/>
</dbReference>
<dbReference type="InterPro" id="IPR005478">
    <property type="entry name" value="Transketolase_bac-like"/>
</dbReference>
<evidence type="ECO:0000256" key="8">
    <source>
        <dbReference type="ARBA" id="ARBA00022842"/>
    </source>
</evidence>
<comment type="function">
    <text evidence="17">Catalyzes the transfer of a two-carbon ketol group from a ketose donor to an aldose acceptor, via a covalent intermediate with the cofactor thiamine pyrophosphate.</text>
</comment>
<feature type="active site" description="Proton donor" evidence="12">
    <location>
        <position position="412"/>
    </location>
</feature>
<proteinExistence type="inferred from homology"/>
<dbReference type="InterPro" id="IPR005474">
    <property type="entry name" value="Transketolase_N"/>
</dbReference>
<dbReference type="PROSITE" id="PS00802">
    <property type="entry name" value="TRANSKETOLASE_2"/>
    <property type="match status" value="1"/>
</dbReference>
<feature type="binding site" evidence="15">
    <location>
        <position position="157"/>
    </location>
    <ligand>
        <name>Mg(2+)</name>
        <dbReference type="ChEBI" id="CHEBI:18420"/>
    </ligand>
</feature>
<dbReference type="PROSITE" id="PS00801">
    <property type="entry name" value="TRANSKETOLASE_1"/>
    <property type="match status" value="1"/>
</dbReference>
<keyword evidence="9 14" id="KW-0786">Thiamine pyrophosphate</keyword>
<feature type="binding site" evidence="13">
    <location>
        <position position="521"/>
    </location>
    <ligand>
        <name>substrate</name>
    </ligand>
</feature>
<dbReference type="PANTHER" id="PTHR43522:SF2">
    <property type="entry name" value="TRANSKETOLASE 1-RELATED"/>
    <property type="match status" value="1"/>
</dbReference>
<dbReference type="Gene3D" id="3.40.50.970">
    <property type="match status" value="2"/>
</dbReference>
<evidence type="ECO:0000256" key="14">
    <source>
        <dbReference type="PIRSR" id="PIRSR605478-3"/>
    </source>
</evidence>
<comment type="subunit">
    <text evidence="4 17">Homodimer.</text>
</comment>
<feature type="binding site" evidence="14">
    <location>
        <begin position="116"/>
        <end position="118"/>
    </location>
    <ligand>
        <name>thiamine diphosphate</name>
        <dbReference type="ChEBI" id="CHEBI:58937"/>
    </ligand>
</feature>
<dbReference type="FunFam" id="3.40.50.920:FF:000003">
    <property type="entry name" value="Transketolase"/>
    <property type="match status" value="1"/>
</dbReference>
<evidence type="ECO:0000256" key="13">
    <source>
        <dbReference type="PIRSR" id="PIRSR605478-2"/>
    </source>
</evidence>
<dbReference type="CDD" id="cd07033">
    <property type="entry name" value="TPP_PYR_DXS_TK_like"/>
    <property type="match status" value="1"/>
</dbReference>
<dbReference type="Pfam" id="PF22613">
    <property type="entry name" value="Transketolase_C_1"/>
    <property type="match status" value="1"/>
</dbReference>
<comment type="similarity">
    <text evidence="3 17">Belongs to the transketolase family.</text>
</comment>
<dbReference type="GO" id="GO:0009052">
    <property type="term" value="P:pentose-phosphate shunt, non-oxidative branch"/>
    <property type="evidence" value="ECO:0007669"/>
    <property type="project" value="UniProtKB-ARBA"/>
</dbReference>
<dbReference type="CDD" id="cd02012">
    <property type="entry name" value="TPP_TK"/>
    <property type="match status" value="1"/>
</dbReference>
<feature type="binding site" evidence="14">
    <location>
        <position position="263"/>
    </location>
    <ligand>
        <name>thiamine diphosphate</name>
        <dbReference type="ChEBI" id="CHEBI:58937"/>
    </ligand>
</feature>
<dbReference type="InterPro" id="IPR029061">
    <property type="entry name" value="THDP-binding"/>
</dbReference>
<feature type="binding site" evidence="14">
    <location>
        <position position="68"/>
    </location>
    <ligand>
        <name>thiamine diphosphate</name>
        <dbReference type="ChEBI" id="CHEBI:58937"/>
    </ligand>
</feature>
<feature type="binding site" evidence="13">
    <location>
        <position position="263"/>
    </location>
    <ligand>
        <name>substrate</name>
    </ligand>
</feature>
<comment type="cofactor">
    <cofactor evidence="17">
        <name>Mg(2+)</name>
        <dbReference type="ChEBI" id="CHEBI:18420"/>
    </cofactor>
    <cofactor evidence="17">
        <name>Ca(2+)</name>
        <dbReference type="ChEBI" id="CHEBI:29108"/>
    </cofactor>
    <cofactor evidence="17">
        <name>Mn(2+)</name>
        <dbReference type="ChEBI" id="CHEBI:29035"/>
    </cofactor>
    <cofactor evidence="17">
        <name>Co(2+)</name>
        <dbReference type="ChEBI" id="CHEBI:48828"/>
    </cofactor>
    <text evidence="17">Binds 1 Mg(2+) ion per subunit. Can also utilize other divalent metal cations, such as Ca(2+), Mn(2+) and Co(2+).</text>
</comment>
<comment type="cofactor">
    <cofactor evidence="15">
        <name>Mg(2+)</name>
        <dbReference type="ChEBI" id="CHEBI:18420"/>
    </cofactor>
    <text evidence="15">Binds 1 Mg(2+) ion per subunit. Can also utilize other divalent metal cations, such as Ca(2+), Mn(2+) and Co(2+).</text>
</comment>
<dbReference type="Pfam" id="PF02779">
    <property type="entry name" value="Transket_pyr"/>
    <property type="match status" value="1"/>
</dbReference>
<sequence>MTSKIDELCINTIRMLSVDAVEKANSGHPGMPMGAASMAYVLWTRFLHHNPSNPQWPDRDRFVLSAGHGSMLLYSLLHLTGYDVTLEDIKDFRQWESKTPGHPEYRQAPGIEITTGPLGQGLASSVGMAITERFLAAKFNRPGHEIVDHYTYGIAGDGDLMEGVSHEAASLAGHLKLGKLIFFYDDNHISIEGSTDIAFTENRAARFEAYGWHVQKVDDGNDLAAIEKAIVAAQKESGRPSLIAVRTHIGYGSPNKHDVASVHGEPLGPDETRLTKENLGWPLDPAFFVPDEALSNFRKAVEKGKGLEEEWQKKLNAYEAAHPELAAEFKRWISGKLPQDWAGKIPTFPADPKGKATRVISGTVLNAIAKKVPNLLGGSADLAPSNKTLINGEGDFQADNYAGRNLRFGVREHAMGSILNGMALHGGVIPYGGTFLVFSDYMRPAIRLAALMGLNVIYIFTHDSIGLGEDGPTHQPVEQLAALRAIPNLTVLRPCDANETACAWKIAMESNSGPVALALTRQGIPVLDRSQYAPASELSRGAYILKEAKDNAPDIILIASGSEVNLALEAARQLEGAGKKVRVVSMPSWELFEAQTEVYQRKVLPPSVKARVAIEAGASQGWHRYVGTEGRVIGIERFGASAPSKVLFEKYGITAEKVVEAAMAL</sequence>
<dbReference type="InterPro" id="IPR055152">
    <property type="entry name" value="Transketolase-like_C_2"/>
</dbReference>
<dbReference type="Pfam" id="PF00456">
    <property type="entry name" value="Transketolase_N"/>
    <property type="match status" value="1"/>
</dbReference>
<dbReference type="NCBIfam" id="TIGR00232">
    <property type="entry name" value="tktlase_bact"/>
    <property type="match status" value="1"/>
</dbReference>
<feature type="binding site" evidence="15">
    <location>
        <position position="187"/>
    </location>
    <ligand>
        <name>Mg(2+)</name>
        <dbReference type="ChEBI" id="CHEBI:18420"/>
    </ligand>
</feature>
<reference evidence="19" key="1">
    <citation type="submission" date="2018-01" db="EMBL/GenBank/DDBJ databases">
        <authorList>
            <person name="Regsiter A."/>
            <person name="William W."/>
        </authorList>
    </citation>
    <scope>NUCLEOTIDE SEQUENCE</scope>
    <source>
        <strain evidence="19">TRIP AH-1</strain>
    </source>
</reference>
<evidence type="ECO:0000256" key="17">
    <source>
        <dbReference type="RuleBase" id="RU004996"/>
    </source>
</evidence>
<keyword evidence="6 17" id="KW-0808">Transferase</keyword>
<evidence type="ECO:0000256" key="1">
    <source>
        <dbReference type="ARBA" id="ARBA00001913"/>
    </source>
</evidence>
<dbReference type="SUPFAM" id="SSF52922">
    <property type="entry name" value="TK C-terminal domain-like"/>
    <property type="match status" value="1"/>
</dbReference>
<evidence type="ECO:0000256" key="6">
    <source>
        <dbReference type="ARBA" id="ARBA00022679"/>
    </source>
</evidence>
<dbReference type="EMBL" id="OJIN01000223">
    <property type="protein sequence ID" value="SPD75958.1"/>
    <property type="molecule type" value="Genomic_DNA"/>
</dbReference>
<feature type="binding site" evidence="14">
    <location>
        <position position="158"/>
    </location>
    <ligand>
        <name>thiamine diphosphate</name>
        <dbReference type="ChEBI" id="CHEBI:58937"/>
    </ligand>
</feature>
<dbReference type="EC" id="2.2.1.1" evidence="5 11"/>
<dbReference type="PANTHER" id="PTHR43522">
    <property type="entry name" value="TRANSKETOLASE"/>
    <property type="match status" value="1"/>
</dbReference>
<dbReference type="FunFam" id="3.40.50.970:FF:000003">
    <property type="entry name" value="Transketolase"/>
    <property type="match status" value="1"/>
</dbReference>
<dbReference type="Gene3D" id="3.40.50.920">
    <property type="match status" value="1"/>
</dbReference>
<feature type="binding site" evidence="13">
    <location>
        <position position="358"/>
    </location>
    <ligand>
        <name>substrate</name>
    </ligand>
</feature>
<feature type="binding site" evidence="13">
    <location>
        <position position="474"/>
    </location>
    <ligand>
        <name>substrate</name>
    </ligand>
</feature>
<evidence type="ECO:0000256" key="7">
    <source>
        <dbReference type="ARBA" id="ARBA00022723"/>
    </source>
</evidence>
<dbReference type="InterPro" id="IPR033247">
    <property type="entry name" value="Transketolase_fam"/>
</dbReference>